<dbReference type="EMBL" id="QNBE01000002">
    <property type="protein sequence ID" value="RKX71785.1"/>
    <property type="molecule type" value="Genomic_DNA"/>
</dbReference>
<dbReference type="InterPro" id="IPR017871">
    <property type="entry name" value="ABC_transporter-like_CS"/>
</dbReference>
<dbReference type="PANTHER" id="PTHR42734">
    <property type="entry name" value="METAL TRANSPORT SYSTEM ATP-BINDING PROTEIN TM_0124-RELATED"/>
    <property type="match status" value="1"/>
</dbReference>
<proteinExistence type="predicted"/>
<evidence type="ECO:0000256" key="3">
    <source>
        <dbReference type="ARBA" id="ARBA00022840"/>
    </source>
</evidence>
<evidence type="ECO:0000256" key="1">
    <source>
        <dbReference type="ARBA" id="ARBA00022448"/>
    </source>
</evidence>
<accession>A0A660SLQ9</accession>
<dbReference type="InterPro" id="IPR027417">
    <property type="entry name" value="P-loop_NTPase"/>
</dbReference>
<dbReference type="Proteomes" id="UP000268469">
    <property type="component" value="Unassembled WGS sequence"/>
</dbReference>
<dbReference type="Gene3D" id="3.40.50.300">
    <property type="entry name" value="P-loop containing nucleotide triphosphate hydrolases"/>
    <property type="match status" value="1"/>
</dbReference>
<dbReference type="InterPro" id="IPR050153">
    <property type="entry name" value="Metal_Ion_Import_ABC"/>
</dbReference>
<feature type="domain" description="ABC transporter" evidence="4">
    <location>
        <begin position="7"/>
        <end position="245"/>
    </location>
</feature>
<organism evidence="5 6">
    <name type="scientific">candidate division WOR-3 bacterium</name>
    <dbReference type="NCBI Taxonomy" id="2052148"/>
    <lineage>
        <taxon>Bacteria</taxon>
        <taxon>Bacteria division WOR-3</taxon>
    </lineage>
</organism>
<dbReference type="Pfam" id="PF00005">
    <property type="entry name" value="ABC_tran"/>
    <property type="match status" value="1"/>
</dbReference>
<dbReference type="InterPro" id="IPR003439">
    <property type="entry name" value="ABC_transporter-like_ATP-bd"/>
</dbReference>
<name>A0A660SLQ9_UNCW3</name>
<dbReference type="AlphaFoldDB" id="A0A660SLQ9"/>
<keyword evidence="3 5" id="KW-0067">ATP-binding</keyword>
<sequence>MNASAIIRLKDVSVAYQKDLVLTKINLQIDEGEFVTVLGPNGAGKTTLLTTINGLGRIRGGEVWIFGIRLTPSRAGEIRKEIGYVPQILNLDPRMPIRVRDVVRIGRFGKVGLIHRLSSRDEDIVDEVMALTGIKDFSLRPIGHLSGGELQKVQIARALAQEPRILLLDEPTSNLDLRAQYELLDLIEQIYLERSITIVFVTHILSHIPPSSSRLLLMKRGKITFDGPRGRALQRNRIGDLYGIPDHDLPL</sequence>
<gene>
    <name evidence="5" type="ORF">DRP53_00425</name>
</gene>
<dbReference type="GO" id="GO:0005524">
    <property type="term" value="F:ATP binding"/>
    <property type="evidence" value="ECO:0007669"/>
    <property type="project" value="UniProtKB-KW"/>
</dbReference>
<evidence type="ECO:0000256" key="2">
    <source>
        <dbReference type="ARBA" id="ARBA00022741"/>
    </source>
</evidence>
<dbReference type="FunFam" id="3.40.50.300:FF:000134">
    <property type="entry name" value="Iron-enterobactin ABC transporter ATP-binding protein"/>
    <property type="match status" value="1"/>
</dbReference>
<evidence type="ECO:0000313" key="5">
    <source>
        <dbReference type="EMBL" id="RKX71785.1"/>
    </source>
</evidence>
<evidence type="ECO:0000259" key="4">
    <source>
        <dbReference type="PROSITE" id="PS50893"/>
    </source>
</evidence>
<dbReference type="PROSITE" id="PS00211">
    <property type="entry name" value="ABC_TRANSPORTER_1"/>
    <property type="match status" value="1"/>
</dbReference>
<keyword evidence="2" id="KW-0547">Nucleotide-binding</keyword>
<comment type="caution">
    <text evidence="5">The sequence shown here is derived from an EMBL/GenBank/DDBJ whole genome shotgun (WGS) entry which is preliminary data.</text>
</comment>
<dbReference type="GO" id="GO:0016887">
    <property type="term" value="F:ATP hydrolysis activity"/>
    <property type="evidence" value="ECO:0007669"/>
    <property type="project" value="InterPro"/>
</dbReference>
<dbReference type="SUPFAM" id="SSF52540">
    <property type="entry name" value="P-loop containing nucleoside triphosphate hydrolases"/>
    <property type="match status" value="1"/>
</dbReference>
<reference evidence="5 6" key="1">
    <citation type="submission" date="2018-06" db="EMBL/GenBank/DDBJ databases">
        <title>Extensive metabolic versatility and redundancy in microbially diverse, dynamic hydrothermal sediments.</title>
        <authorList>
            <person name="Dombrowski N."/>
            <person name="Teske A."/>
            <person name="Baker B.J."/>
        </authorList>
    </citation>
    <scope>NUCLEOTIDE SEQUENCE [LARGE SCALE GENOMIC DNA]</scope>
    <source>
        <strain evidence="5">B36_G15</strain>
    </source>
</reference>
<dbReference type="InterPro" id="IPR003593">
    <property type="entry name" value="AAA+_ATPase"/>
</dbReference>
<dbReference type="PROSITE" id="PS50893">
    <property type="entry name" value="ABC_TRANSPORTER_2"/>
    <property type="match status" value="1"/>
</dbReference>
<evidence type="ECO:0000313" key="6">
    <source>
        <dbReference type="Proteomes" id="UP000268469"/>
    </source>
</evidence>
<protein>
    <submittedName>
        <fullName evidence="5">ABC transporter ATP-binding protein</fullName>
    </submittedName>
</protein>
<dbReference type="SMART" id="SM00382">
    <property type="entry name" value="AAA"/>
    <property type="match status" value="1"/>
</dbReference>
<keyword evidence="1" id="KW-0813">Transport</keyword>